<evidence type="ECO:0000313" key="7">
    <source>
        <dbReference type="EMBL" id="KAG0020348.1"/>
    </source>
</evidence>
<comment type="caution">
    <text evidence="7">The sequence shown here is derived from an EMBL/GenBank/DDBJ whole genome shotgun (WGS) entry which is preliminary data.</text>
</comment>
<keyword evidence="3" id="KW-1134">Transmembrane beta strand</keyword>
<dbReference type="PANTHER" id="PTHR12815">
    <property type="entry name" value="SORTING AND ASSEMBLY MACHINERY SAMM50 PROTEIN FAMILY MEMBER"/>
    <property type="match status" value="1"/>
</dbReference>
<dbReference type="Pfam" id="PF01103">
    <property type="entry name" value="Omp85"/>
    <property type="match status" value="1"/>
</dbReference>
<name>A0A9P6N0R8_9FUNG</name>
<dbReference type="InterPro" id="IPR000184">
    <property type="entry name" value="Bac_surfAg_D15"/>
</dbReference>
<accession>A0A9P6N0R8</accession>
<keyword evidence="5" id="KW-0472">Membrane</keyword>
<evidence type="ECO:0000259" key="6">
    <source>
        <dbReference type="Pfam" id="PF01103"/>
    </source>
</evidence>
<evidence type="ECO:0000256" key="5">
    <source>
        <dbReference type="ARBA" id="ARBA00023136"/>
    </source>
</evidence>
<dbReference type="AlphaFoldDB" id="A0A9P6N0R8"/>
<comment type="similarity">
    <text evidence="2">Belongs to the SAM50/omp85 family.</text>
</comment>
<reference evidence="7" key="1">
    <citation type="journal article" date="2020" name="Fungal Divers.">
        <title>Resolving the Mortierellaceae phylogeny through synthesis of multi-gene phylogenetics and phylogenomics.</title>
        <authorList>
            <person name="Vandepol N."/>
            <person name="Liber J."/>
            <person name="Desiro A."/>
            <person name="Na H."/>
            <person name="Kennedy M."/>
            <person name="Barry K."/>
            <person name="Grigoriev I.V."/>
            <person name="Miller A.N."/>
            <person name="O'Donnell K."/>
            <person name="Stajich J.E."/>
            <person name="Bonito G."/>
        </authorList>
    </citation>
    <scope>NUCLEOTIDE SEQUENCE</scope>
    <source>
        <strain evidence="7">NRRL 2769</strain>
    </source>
</reference>
<keyword evidence="4" id="KW-0812">Transmembrane</keyword>
<feature type="domain" description="Bacterial surface antigen (D15)" evidence="6">
    <location>
        <begin position="148"/>
        <end position="461"/>
    </location>
</feature>
<dbReference type="PANTHER" id="PTHR12815:SF18">
    <property type="entry name" value="SORTING AND ASSEMBLY MACHINERY COMPONENT 50 HOMOLOG"/>
    <property type="match status" value="1"/>
</dbReference>
<evidence type="ECO:0000313" key="8">
    <source>
        <dbReference type="Proteomes" id="UP000703661"/>
    </source>
</evidence>
<comment type="subcellular location">
    <subcellularLocation>
        <location evidence="1">Mitochondrion outer membrane</location>
        <topology evidence="1">Multi-pass membrane protein</topology>
    </subcellularLocation>
</comment>
<sequence length="462" mass="50978">MADKQPTQEEMAAHRKRQQEFEDAARHIQSLVDGVRHDPMKLHKITVRGAGKTRESFMHRILQPAFQARSLHEVIGLSRQAVRRAERFGIFDDIKLQLDSPSDPWLQGRKDMIDLGVWVKESSRIQIRTGTEAGNAEASMYGAMTVKNLFGGAETLNTSMAFGTRTSSSFQFSLATPILADPDKWLSLNLFSQARNNTQWSSYEEELKGGSLKYTTLSPIGYHEFAYEGHWREVCRPTDKASLSIREQCGHSLKSALTHMWVHDMRDEALMPSTGHLVRVIQEYAGLGGDIEHLRHEVEAQIARSNSSGYIISATAKSGYLHSLNGKKSKISDRFFLGGPMSVRGFKSFGLGPREGDDSLGGDAYVSAGLSLLTPFPGLSTRDSFKAHFFANAGALVSVEPGQPAKKTVDDLTKAPSVSVGAGIVYRHPQVRIELNFALPLMATKTDALARGWQLGLGISFL</sequence>
<dbReference type="EMBL" id="JAAAID010000223">
    <property type="protein sequence ID" value="KAG0020348.1"/>
    <property type="molecule type" value="Genomic_DNA"/>
</dbReference>
<dbReference type="Gene3D" id="2.40.160.50">
    <property type="entry name" value="membrane protein fhac: a member of the omp85/tpsb transporter family"/>
    <property type="match status" value="1"/>
</dbReference>
<dbReference type="GO" id="GO:0005741">
    <property type="term" value="C:mitochondrial outer membrane"/>
    <property type="evidence" value="ECO:0007669"/>
    <property type="project" value="UniProtKB-SubCell"/>
</dbReference>
<dbReference type="GO" id="GO:0045040">
    <property type="term" value="P:protein insertion into mitochondrial outer membrane"/>
    <property type="evidence" value="ECO:0007669"/>
    <property type="project" value="TreeGrafter"/>
</dbReference>
<evidence type="ECO:0000256" key="1">
    <source>
        <dbReference type="ARBA" id="ARBA00004374"/>
    </source>
</evidence>
<evidence type="ECO:0000256" key="4">
    <source>
        <dbReference type="ARBA" id="ARBA00022692"/>
    </source>
</evidence>
<keyword evidence="8" id="KW-1185">Reference proteome</keyword>
<dbReference type="InterPro" id="IPR039910">
    <property type="entry name" value="D15-like"/>
</dbReference>
<evidence type="ECO:0000256" key="3">
    <source>
        <dbReference type="ARBA" id="ARBA00022452"/>
    </source>
</evidence>
<evidence type="ECO:0000256" key="2">
    <source>
        <dbReference type="ARBA" id="ARBA00010913"/>
    </source>
</evidence>
<protein>
    <recommendedName>
        <fullName evidence="6">Bacterial surface antigen (D15) domain-containing protein</fullName>
    </recommendedName>
</protein>
<dbReference type="Proteomes" id="UP000703661">
    <property type="component" value="Unassembled WGS sequence"/>
</dbReference>
<gene>
    <name evidence="7" type="ORF">BGZ80_004362</name>
</gene>
<organism evidence="7 8">
    <name type="scientific">Entomortierella chlamydospora</name>
    <dbReference type="NCBI Taxonomy" id="101097"/>
    <lineage>
        <taxon>Eukaryota</taxon>
        <taxon>Fungi</taxon>
        <taxon>Fungi incertae sedis</taxon>
        <taxon>Mucoromycota</taxon>
        <taxon>Mortierellomycotina</taxon>
        <taxon>Mortierellomycetes</taxon>
        <taxon>Mortierellales</taxon>
        <taxon>Mortierellaceae</taxon>
        <taxon>Entomortierella</taxon>
    </lineage>
</organism>
<proteinExistence type="inferred from homology"/>